<accession>A0A4Z0GYU0</accession>
<evidence type="ECO:0000313" key="2">
    <source>
        <dbReference type="EMBL" id="TGB03014.1"/>
    </source>
</evidence>
<gene>
    <name evidence="2" type="ORF">E4099_20285</name>
</gene>
<evidence type="ECO:0000256" key="1">
    <source>
        <dbReference type="SAM" id="MobiDB-lite"/>
    </source>
</evidence>
<evidence type="ECO:0008006" key="4">
    <source>
        <dbReference type="Google" id="ProtNLM"/>
    </source>
</evidence>
<protein>
    <recommendedName>
        <fullName evidence="4">DUF3558 domain-containing protein</fullName>
    </recommendedName>
</protein>
<evidence type="ECO:0000313" key="3">
    <source>
        <dbReference type="Proteomes" id="UP000297948"/>
    </source>
</evidence>
<feature type="region of interest" description="Disordered" evidence="1">
    <location>
        <begin position="1"/>
        <end position="56"/>
    </location>
</feature>
<dbReference type="AlphaFoldDB" id="A0A4Z0GYU0"/>
<dbReference type="OrthoDB" id="4298239at2"/>
<proteinExistence type="predicted"/>
<organism evidence="2 3">
    <name type="scientific">Streptomyces palmae</name>
    <dbReference type="NCBI Taxonomy" id="1701085"/>
    <lineage>
        <taxon>Bacteria</taxon>
        <taxon>Bacillati</taxon>
        <taxon>Actinomycetota</taxon>
        <taxon>Actinomycetes</taxon>
        <taxon>Kitasatosporales</taxon>
        <taxon>Streptomycetaceae</taxon>
        <taxon>Streptomyces</taxon>
    </lineage>
</organism>
<reference evidence="2 3" key="1">
    <citation type="submission" date="2019-03" db="EMBL/GenBank/DDBJ databases">
        <authorList>
            <person name="Gonzalez-Pimentel J.L."/>
        </authorList>
    </citation>
    <scope>NUCLEOTIDE SEQUENCE [LARGE SCALE GENOMIC DNA]</scope>
    <source>
        <strain evidence="2 3">JCM 31289</strain>
    </source>
</reference>
<dbReference type="RefSeq" id="WP_135340514.1">
    <property type="nucleotide sequence ID" value="NZ_JBHLTX010000045.1"/>
</dbReference>
<keyword evidence="3" id="KW-1185">Reference proteome</keyword>
<name>A0A4Z0GYU0_9ACTN</name>
<dbReference type="Proteomes" id="UP000297948">
    <property type="component" value="Unassembled WGS sequence"/>
</dbReference>
<comment type="caution">
    <text evidence="2">The sequence shown here is derived from an EMBL/GenBank/DDBJ whole genome shotgun (WGS) entry which is preliminary data.</text>
</comment>
<dbReference type="EMBL" id="SRID01000204">
    <property type="protein sequence ID" value="TGB03014.1"/>
    <property type="molecule type" value="Genomic_DNA"/>
</dbReference>
<sequence>MAVGVSLTALTGCDGGDQADPPKPTGSAEPTRSGDPASPFGAGWDRAADPGAVHRAGGKGIPAFRLALPKRFTLGEGYSGYRTPAGEQASKECENDRAQWVVDPDDGDRAGSAFYSWSSLSTGCEVDEQVNRTPINGQHPHYRTTADIPAEVDKTARTVRTALGPARVFTQKYTQCTQKCRYYDEAFAVITLDKPADPHHPALVFTSKDGVSESDLVRVVTQDLRPA</sequence>